<dbReference type="InterPro" id="IPR007492">
    <property type="entry name" value="LytTR_DNA-bd_dom"/>
</dbReference>
<proteinExistence type="predicted"/>
<evidence type="ECO:0000259" key="3">
    <source>
        <dbReference type="PROSITE" id="PS50930"/>
    </source>
</evidence>
<dbReference type="Pfam" id="PF04397">
    <property type="entry name" value="LytTR"/>
    <property type="match status" value="1"/>
</dbReference>
<dbReference type="EMBL" id="CP014206">
    <property type="protein sequence ID" value="AMK10595.1"/>
    <property type="molecule type" value="Genomic_DNA"/>
</dbReference>
<dbReference type="EMBL" id="SOBK01000016">
    <property type="protein sequence ID" value="TDT82734.1"/>
    <property type="molecule type" value="Genomic_DNA"/>
</dbReference>
<dbReference type="GO" id="GO:0003677">
    <property type="term" value="F:DNA binding"/>
    <property type="evidence" value="ECO:0007669"/>
    <property type="project" value="InterPro"/>
</dbReference>
<feature type="modified residue" description="4-aspartylphosphate" evidence="1">
    <location>
        <position position="57"/>
    </location>
</feature>
<dbReference type="InterPro" id="IPR011006">
    <property type="entry name" value="CheY-like_superfamily"/>
</dbReference>
<dbReference type="KEGG" id="dej:AWY79_05430"/>
<keyword evidence="1" id="KW-0597">Phosphoprotein</keyword>
<accession>A0A126QMD1</accession>
<dbReference type="InterPro" id="IPR001789">
    <property type="entry name" value="Sig_transdc_resp-reg_receiver"/>
</dbReference>
<evidence type="ECO:0000313" key="5">
    <source>
        <dbReference type="EMBL" id="TDT82734.1"/>
    </source>
</evidence>
<keyword evidence="6" id="KW-1185">Reference proteome</keyword>
<dbReference type="Gene3D" id="2.40.50.1020">
    <property type="entry name" value="LytTr DNA-binding domain"/>
    <property type="match status" value="1"/>
</dbReference>
<feature type="domain" description="Response regulatory" evidence="2">
    <location>
        <begin position="6"/>
        <end position="120"/>
    </location>
</feature>
<dbReference type="Proteomes" id="UP000055611">
    <property type="component" value="Chromosome"/>
</dbReference>
<dbReference type="Pfam" id="PF00072">
    <property type="entry name" value="Response_reg"/>
    <property type="match status" value="1"/>
</dbReference>
<dbReference type="AlphaFoldDB" id="A0A126QMD1"/>
<dbReference type="GO" id="GO:0000156">
    <property type="term" value="F:phosphorelay response regulator activity"/>
    <property type="evidence" value="ECO:0007669"/>
    <property type="project" value="InterPro"/>
</dbReference>
<dbReference type="PROSITE" id="PS50110">
    <property type="entry name" value="RESPONSE_REGULATORY"/>
    <property type="match status" value="1"/>
</dbReference>
<dbReference type="SUPFAM" id="SSF52172">
    <property type="entry name" value="CheY-like"/>
    <property type="match status" value="1"/>
</dbReference>
<dbReference type="Proteomes" id="UP000295506">
    <property type="component" value="Unassembled WGS sequence"/>
</dbReference>
<dbReference type="SMART" id="SM00850">
    <property type="entry name" value="LytTR"/>
    <property type="match status" value="1"/>
</dbReference>
<sequence length="259" mass="28793">MNGTIRTILVDDEPPALDELNYLLSAHPDVDVVGTAASAAEAARTIAAKRPDLVFLDIQMPGRDGFSVLGEIMELEPQPLVVFVTAFDEYAIRAFEENAVDYILKPVDPRRLAASLDRVRKRAGADDGNDAGEMLRRLLAGAGLKPGVTRISVEHGGRNILLNPREIAYFNYENRRVHAVTRGQVYPCSCDLTLDRLEERLEGFPFFRANRSQLVNLALVRTYAPWFNGKYVLTMNDGAETEVAVSKGRVRAFRDAMEL</sequence>
<protein>
    <submittedName>
        <fullName evidence="4">LytTR family transcriptional regulator</fullName>
    </submittedName>
    <submittedName>
        <fullName evidence="5">LytTR family two component transcriptional regulator</fullName>
    </submittedName>
</protein>
<evidence type="ECO:0000313" key="4">
    <source>
        <dbReference type="EMBL" id="AMK10595.1"/>
    </source>
</evidence>
<gene>
    <name evidence="4" type="ORF">AWY79_05430</name>
    <name evidence="5" type="ORF">EDC59_11646</name>
</gene>
<dbReference type="PANTHER" id="PTHR37299:SF1">
    <property type="entry name" value="STAGE 0 SPORULATION PROTEIN A HOMOLOG"/>
    <property type="match status" value="1"/>
</dbReference>
<reference evidence="4 6" key="1">
    <citation type="journal article" date="2016" name="Front. Microbiol.">
        <title>Genome Sequence of the Piezophilic, Mesophilic Sulfate-Reducing Bacterium Desulfovibrio indicus J2T.</title>
        <authorList>
            <person name="Cao J."/>
            <person name="Maignien L."/>
            <person name="Shao Z."/>
            <person name="Alain K."/>
            <person name="Jebbar M."/>
        </authorList>
    </citation>
    <scope>NUCLEOTIDE SEQUENCE [LARGE SCALE GENOMIC DNA]</scope>
    <source>
        <strain evidence="4 6">J2</strain>
    </source>
</reference>
<dbReference type="OrthoDB" id="1490554at2"/>
<feature type="domain" description="HTH LytTR-type" evidence="3">
    <location>
        <begin position="151"/>
        <end position="259"/>
    </location>
</feature>
<name>A0A126QMD1_9BACT</name>
<dbReference type="SMART" id="SM00448">
    <property type="entry name" value="REC"/>
    <property type="match status" value="1"/>
</dbReference>
<dbReference type="InterPro" id="IPR046947">
    <property type="entry name" value="LytR-like"/>
</dbReference>
<evidence type="ECO:0000259" key="2">
    <source>
        <dbReference type="PROSITE" id="PS50110"/>
    </source>
</evidence>
<organism evidence="5 7">
    <name type="scientific">Pseudodesulfovibrio indicus</name>
    <dbReference type="NCBI Taxonomy" id="1716143"/>
    <lineage>
        <taxon>Bacteria</taxon>
        <taxon>Pseudomonadati</taxon>
        <taxon>Thermodesulfobacteriota</taxon>
        <taxon>Desulfovibrionia</taxon>
        <taxon>Desulfovibrionales</taxon>
        <taxon>Desulfovibrionaceae</taxon>
    </lineage>
</organism>
<evidence type="ECO:0000313" key="7">
    <source>
        <dbReference type="Proteomes" id="UP000295506"/>
    </source>
</evidence>
<evidence type="ECO:0000313" key="6">
    <source>
        <dbReference type="Proteomes" id="UP000055611"/>
    </source>
</evidence>
<dbReference type="RefSeq" id="WP_066801331.1">
    <property type="nucleotide sequence ID" value="NZ_CP014206.1"/>
</dbReference>
<dbReference type="Gene3D" id="3.40.50.2300">
    <property type="match status" value="1"/>
</dbReference>
<evidence type="ECO:0000256" key="1">
    <source>
        <dbReference type="PROSITE-ProRule" id="PRU00169"/>
    </source>
</evidence>
<reference evidence="5 7" key="2">
    <citation type="submission" date="2019-03" db="EMBL/GenBank/DDBJ databases">
        <title>Genomic Encyclopedia of Type Strains, Phase IV (KMG-IV): sequencing the most valuable type-strain genomes for metagenomic binning, comparative biology and taxonomic classification.</title>
        <authorList>
            <person name="Goeker M."/>
        </authorList>
    </citation>
    <scope>NUCLEOTIDE SEQUENCE [LARGE SCALE GENOMIC DNA]</scope>
    <source>
        <strain evidence="5 7">DSM 101483</strain>
    </source>
</reference>
<dbReference type="PANTHER" id="PTHR37299">
    <property type="entry name" value="TRANSCRIPTIONAL REGULATOR-RELATED"/>
    <property type="match status" value="1"/>
</dbReference>
<dbReference type="PROSITE" id="PS50930">
    <property type="entry name" value="HTH_LYTTR"/>
    <property type="match status" value="1"/>
</dbReference>